<reference evidence="1 2" key="1">
    <citation type="submission" date="2018-08" db="EMBL/GenBank/DDBJ databases">
        <title>A genome reference for cultivated species of the human gut microbiota.</title>
        <authorList>
            <person name="Zou Y."/>
            <person name="Xue W."/>
            <person name="Luo G."/>
        </authorList>
    </citation>
    <scope>NUCLEOTIDE SEQUENCE [LARGE SCALE GENOMIC DNA]</scope>
    <source>
        <strain evidence="1 2">AF46-2NS</strain>
    </source>
</reference>
<sequence>MAKVVHVHLMVGKHEGLKDFYFSSITAIYTVLTAEEVGATRSYLLHAGLGGNGTVMTKRAVIKQSTLISGGRMSNVLSEEE</sequence>
<organism evidence="1 2">
    <name type="scientific">Segatella copri</name>
    <dbReference type="NCBI Taxonomy" id="165179"/>
    <lineage>
        <taxon>Bacteria</taxon>
        <taxon>Pseudomonadati</taxon>
        <taxon>Bacteroidota</taxon>
        <taxon>Bacteroidia</taxon>
        <taxon>Bacteroidales</taxon>
        <taxon>Prevotellaceae</taxon>
        <taxon>Segatella</taxon>
    </lineage>
</organism>
<proteinExistence type="predicted"/>
<protein>
    <submittedName>
        <fullName evidence="1">Uncharacterized protein</fullName>
    </submittedName>
</protein>
<name>A0A3R6INH7_9BACT</name>
<dbReference type="AlphaFoldDB" id="A0A3R6INH7"/>
<evidence type="ECO:0000313" key="2">
    <source>
        <dbReference type="Proteomes" id="UP000286211"/>
    </source>
</evidence>
<evidence type="ECO:0000313" key="1">
    <source>
        <dbReference type="EMBL" id="RHK13148.1"/>
    </source>
</evidence>
<dbReference type="EMBL" id="QRNB01000001">
    <property type="protein sequence ID" value="RHK13148.1"/>
    <property type="molecule type" value="Genomic_DNA"/>
</dbReference>
<comment type="caution">
    <text evidence="1">The sequence shown here is derived from an EMBL/GenBank/DDBJ whole genome shotgun (WGS) entry which is preliminary data.</text>
</comment>
<dbReference type="Proteomes" id="UP000286211">
    <property type="component" value="Unassembled WGS sequence"/>
</dbReference>
<gene>
    <name evidence="1" type="ORF">DW079_00265</name>
</gene>
<accession>A0A3R6INH7</accession>